<dbReference type="EMBL" id="CAJHIA010000017">
    <property type="protein sequence ID" value="CAD6445699.1"/>
    <property type="molecule type" value="Genomic_DNA"/>
</dbReference>
<name>A0A8H2VV52_9HELO</name>
<dbReference type="AlphaFoldDB" id="A0A8H2VV52"/>
<dbReference type="Proteomes" id="UP000624404">
    <property type="component" value="Unassembled WGS sequence"/>
</dbReference>
<proteinExistence type="predicted"/>
<evidence type="ECO:0000313" key="2">
    <source>
        <dbReference type="EMBL" id="CAD6445699.1"/>
    </source>
</evidence>
<comment type="caution">
    <text evidence="2">The sequence shown here is derived from an EMBL/GenBank/DDBJ whole genome shotgun (WGS) entry which is preliminary data.</text>
</comment>
<dbReference type="OrthoDB" id="10385622at2759"/>
<accession>A0A8H2VV52</accession>
<keyword evidence="3" id="KW-1185">Reference proteome</keyword>
<sequence>MSEPHNYKHSYNTRSDSAYGQGNANPKPSGGTAYGSPNMTQNSRIISRPIDEIITSYVSIAQSIIYHRGIFDDAFIITIQKQLEEAKSRLDSAYAFDRCENSSPTLHAVLKRQRLVIKADKYFEVVGITSRIMGMSFKLRDLDAQIKKLIERGHYWNAEKVLLMKGMTDAKMEILELQTRLRLLEL</sequence>
<feature type="region of interest" description="Disordered" evidence="1">
    <location>
        <begin position="1"/>
        <end position="40"/>
    </location>
</feature>
<evidence type="ECO:0000256" key="1">
    <source>
        <dbReference type="SAM" id="MobiDB-lite"/>
    </source>
</evidence>
<evidence type="ECO:0000313" key="3">
    <source>
        <dbReference type="Proteomes" id="UP000624404"/>
    </source>
</evidence>
<feature type="compositionally biased region" description="Polar residues" evidence="1">
    <location>
        <begin position="9"/>
        <end position="26"/>
    </location>
</feature>
<gene>
    <name evidence="2" type="ORF">SCLTRI_LOCUS5491</name>
</gene>
<protein>
    <submittedName>
        <fullName evidence="2">00068520-42de-497d-b56f-4948f0319dd6</fullName>
    </submittedName>
</protein>
<reference evidence="2" key="1">
    <citation type="submission" date="2020-10" db="EMBL/GenBank/DDBJ databases">
        <authorList>
            <person name="Kusch S."/>
        </authorList>
    </citation>
    <scope>NUCLEOTIDE SEQUENCE</scope>
    <source>
        <strain evidence="2">SwB9</strain>
    </source>
</reference>
<organism evidence="2 3">
    <name type="scientific">Sclerotinia trifoliorum</name>
    <dbReference type="NCBI Taxonomy" id="28548"/>
    <lineage>
        <taxon>Eukaryota</taxon>
        <taxon>Fungi</taxon>
        <taxon>Dikarya</taxon>
        <taxon>Ascomycota</taxon>
        <taxon>Pezizomycotina</taxon>
        <taxon>Leotiomycetes</taxon>
        <taxon>Helotiales</taxon>
        <taxon>Sclerotiniaceae</taxon>
        <taxon>Sclerotinia</taxon>
    </lineage>
</organism>